<feature type="binding site" evidence="7">
    <location>
        <position position="131"/>
    </location>
    <ligand>
        <name>phosphoenolpyruvate</name>
        <dbReference type="ChEBI" id="CHEBI:58702"/>
    </ligand>
</feature>
<dbReference type="HAMAP" id="MF_00210">
    <property type="entry name" value="EPSP_synth"/>
    <property type="match status" value="1"/>
</dbReference>
<evidence type="ECO:0000256" key="7">
    <source>
        <dbReference type="HAMAP-Rule" id="MF_00210"/>
    </source>
</evidence>
<keyword evidence="3 7" id="KW-0028">Amino-acid biosynthesis</keyword>
<evidence type="ECO:0000313" key="10">
    <source>
        <dbReference type="Proteomes" id="UP000028730"/>
    </source>
</evidence>
<dbReference type="PANTHER" id="PTHR21090">
    <property type="entry name" value="AROM/DEHYDROQUINATE SYNTHASE"/>
    <property type="match status" value="1"/>
</dbReference>
<evidence type="ECO:0000256" key="6">
    <source>
        <dbReference type="ARBA" id="ARBA00044633"/>
    </source>
</evidence>
<organism evidence="9 10">
    <name type="scientific">Bifidobacterium bombi DSM 19703</name>
    <dbReference type="NCBI Taxonomy" id="1341695"/>
    <lineage>
        <taxon>Bacteria</taxon>
        <taxon>Bacillati</taxon>
        <taxon>Actinomycetota</taxon>
        <taxon>Actinomycetes</taxon>
        <taxon>Bifidobacteriales</taxon>
        <taxon>Bifidobacteriaceae</taxon>
        <taxon>Bifidobacterium</taxon>
    </lineage>
</organism>
<dbReference type="PIRSF" id="PIRSF000505">
    <property type="entry name" value="EPSPS"/>
    <property type="match status" value="1"/>
</dbReference>
<feature type="binding site" evidence="7">
    <location>
        <position position="228"/>
    </location>
    <ligand>
        <name>3-phosphoshikimate</name>
        <dbReference type="ChEBI" id="CHEBI:145989"/>
    </ligand>
</feature>
<comment type="caution">
    <text evidence="7">Lacks conserved residue(s) required for the propagation of feature annotation.</text>
</comment>
<feature type="binding site" evidence="7">
    <location>
        <position position="228"/>
    </location>
    <ligand>
        <name>phosphoenolpyruvate</name>
        <dbReference type="ChEBI" id="CHEBI:58702"/>
    </ligand>
</feature>
<dbReference type="PROSITE" id="PS00104">
    <property type="entry name" value="EPSP_SYNTHASE_1"/>
    <property type="match status" value="1"/>
</dbReference>
<comment type="similarity">
    <text evidence="2 7">Belongs to the EPSP synthase family.</text>
</comment>
<feature type="domain" description="Enolpyruvate transferase" evidence="8">
    <location>
        <begin position="215"/>
        <end position="492"/>
    </location>
</feature>
<dbReference type="InterPro" id="IPR023193">
    <property type="entry name" value="EPSP_synthase_CS"/>
</dbReference>
<feature type="binding site" evidence="7">
    <location>
        <position position="103"/>
    </location>
    <ligand>
        <name>phosphoenolpyruvate</name>
        <dbReference type="ChEBI" id="CHEBI:58702"/>
    </ligand>
</feature>
<dbReference type="eggNOG" id="COG0128">
    <property type="taxonomic scope" value="Bacteria"/>
</dbReference>
<evidence type="ECO:0000256" key="3">
    <source>
        <dbReference type="ARBA" id="ARBA00022605"/>
    </source>
</evidence>
<keyword evidence="4 7" id="KW-0808">Transferase</keyword>
<dbReference type="GO" id="GO:0009423">
    <property type="term" value="P:chorismate biosynthetic process"/>
    <property type="evidence" value="ECO:0007669"/>
    <property type="project" value="UniProtKB-UniRule"/>
</dbReference>
<dbReference type="PROSITE" id="PS00885">
    <property type="entry name" value="EPSP_SYNTHASE_2"/>
    <property type="match status" value="1"/>
</dbReference>
<dbReference type="PANTHER" id="PTHR21090:SF5">
    <property type="entry name" value="PENTAFUNCTIONAL AROM POLYPEPTIDE"/>
    <property type="match status" value="1"/>
</dbReference>
<evidence type="ECO:0000259" key="8">
    <source>
        <dbReference type="Pfam" id="PF00275"/>
    </source>
</evidence>
<dbReference type="InterPro" id="IPR001986">
    <property type="entry name" value="Enolpyruvate_Tfrase_dom"/>
</dbReference>
<proteinExistence type="inferred from homology"/>
<keyword evidence="7" id="KW-0963">Cytoplasm</keyword>
<feature type="active site" description="Proton acceptor" evidence="7">
    <location>
        <position position="385"/>
    </location>
</feature>
<dbReference type="RefSeq" id="WP_044086685.1">
    <property type="nucleotide sequence ID" value="NZ_ATLK01000001.1"/>
</dbReference>
<feature type="binding site" evidence="7">
    <location>
        <position position="30"/>
    </location>
    <ligand>
        <name>3-phosphoshikimate</name>
        <dbReference type="ChEBI" id="CHEBI:145989"/>
    </ligand>
</feature>
<feature type="binding site" evidence="7">
    <location>
        <position position="485"/>
    </location>
    <ligand>
        <name>phosphoenolpyruvate</name>
        <dbReference type="ChEBI" id="CHEBI:58702"/>
    </ligand>
</feature>
<reference evidence="9 10" key="1">
    <citation type="journal article" date="2014" name="Appl. Environ. Microbiol.">
        <title>Genomic encyclopedia of type strains of the genus Bifidobacterium.</title>
        <authorList>
            <person name="Milani C."/>
            <person name="Lugli G.A."/>
            <person name="Duranti S."/>
            <person name="Turroni F."/>
            <person name="Bottacini F."/>
            <person name="Mangifesta M."/>
            <person name="Sanchez B."/>
            <person name="Viappiani A."/>
            <person name="Mancabelli L."/>
            <person name="Taminiau B."/>
            <person name="Delcenserie V."/>
            <person name="Barrangou R."/>
            <person name="Margolles A."/>
            <person name="van Sinderen D."/>
            <person name="Ventura M."/>
        </authorList>
    </citation>
    <scope>NUCLEOTIDE SEQUENCE [LARGE SCALE GENOMIC DNA]</scope>
    <source>
        <strain evidence="9 10">DSM 19703</strain>
    </source>
</reference>
<comment type="function">
    <text evidence="7">Catalyzes the transfer of the enolpyruvyl moiety of phosphoenolpyruvate (PEP) to the 5-hydroxyl of shikimate-3-phosphate (S3P) to produce enolpyruvyl shikimate-3-phosphate and inorganic phosphate.</text>
</comment>
<feature type="binding site" evidence="7">
    <location>
        <position position="416"/>
    </location>
    <ligand>
        <name>phosphoenolpyruvate</name>
        <dbReference type="ChEBI" id="CHEBI:58702"/>
    </ligand>
</feature>
<dbReference type="UniPathway" id="UPA00053">
    <property type="reaction ID" value="UER00089"/>
</dbReference>
<keyword evidence="5 7" id="KW-0057">Aromatic amino acid biosynthesis</keyword>
<dbReference type="GO" id="GO:0008652">
    <property type="term" value="P:amino acid biosynthetic process"/>
    <property type="evidence" value="ECO:0007669"/>
    <property type="project" value="UniProtKB-KW"/>
</dbReference>
<dbReference type="Pfam" id="PF00275">
    <property type="entry name" value="EPSP_synthase"/>
    <property type="match status" value="2"/>
</dbReference>
<feature type="binding site" evidence="7">
    <location>
        <position position="412"/>
    </location>
    <ligand>
        <name>3-phosphoshikimate</name>
        <dbReference type="ChEBI" id="CHEBI:145989"/>
    </ligand>
</feature>
<dbReference type="EC" id="2.5.1.19" evidence="7"/>
<evidence type="ECO:0000313" key="9">
    <source>
        <dbReference type="EMBL" id="KFF31183.1"/>
    </source>
</evidence>
<dbReference type="Gene3D" id="3.65.10.10">
    <property type="entry name" value="Enolpyruvate transferase domain"/>
    <property type="match status" value="3"/>
</dbReference>
<gene>
    <name evidence="7" type="primary">aroA</name>
    <name evidence="9" type="ORF">BBOMB_0519</name>
</gene>
<dbReference type="STRING" id="1341695.BBOMB_0519"/>
<dbReference type="InterPro" id="IPR036968">
    <property type="entry name" value="Enolpyruvate_Tfrase_sf"/>
</dbReference>
<comment type="subunit">
    <text evidence="7">Monomer.</text>
</comment>
<dbReference type="InterPro" id="IPR006264">
    <property type="entry name" value="EPSP_synthase"/>
</dbReference>
<accession>A0A080N2H1</accession>
<evidence type="ECO:0000256" key="1">
    <source>
        <dbReference type="ARBA" id="ARBA00004811"/>
    </source>
</evidence>
<dbReference type="Proteomes" id="UP000028730">
    <property type="component" value="Unassembled WGS sequence"/>
</dbReference>
<feature type="binding site" evidence="7">
    <location>
        <position position="226"/>
    </location>
    <ligand>
        <name>3-phosphoshikimate</name>
        <dbReference type="ChEBI" id="CHEBI:145989"/>
    </ligand>
</feature>
<dbReference type="CDD" id="cd01556">
    <property type="entry name" value="EPSP_synthase"/>
    <property type="match status" value="1"/>
</dbReference>
<evidence type="ECO:0000256" key="4">
    <source>
        <dbReference type="ARBA" id="ARBA00022679"/>
    </source>
</evidence>
<dbReference type="InterPro" id="IPR013792">
    <property type="entry name" value="RNA3'P_cycl/enolpyr_Trfase_a/b"/>
</dbReference>
<dbReference type="OrthoDB" id="9809920at2"/>
<keyword evidence="10" id="KW-1185">Reference proteome</keyword>
<comment type="pathway">
    <text evidence="1 7">Metabolic intermediate biosynthesis; chorismate biosynthesis; chorismate from D-erythrose 4-phosphate and phosphoenolpyruvate: step 6/7.</text>
</comment>
<dbReference type="GO" id="GO:0003866">
    <property type="term" value="F:3-phosphoshikimate 1-carboxyvinyltransferase activity"/>
    <property type="evidence" value="ECO:0007669"/>
    <property type="project" value="UniProtKB-UniRule"/>
</dbReference>
<dbReference type="SUPFAM" id="SSF55205">
    <property type="entry name" value="EPT/RTPC-like"/>
    <property type="match status" value="2"/>
</dbReference>
<feature type="binding site" evidence="7">
    <location>
        <position position="34"/>
    </location>
    <ligand>
        <name>3-phosphoshikimate</name>
        <dbReference type="ChEBI" id="CHEBI:145989"/>
    </ligand>
</feature>
<feature type="binding site" evidence="7">
    <location>
        <position position="255"/>
    </location>
    <ligand>
        <name>3-phosphoshikimate</name>
        <dbReference type="ChEBI" id="CHEBI:145989"/>
    </ligand>
</feature>
<dbReference type="AlphaFoldDB" id="A0A080N2H1"/>
<protein>
    <recommendedName>
        <fullName evidence="7">3-phosphoshikimate 1-carboxyvinyltransferase</fullName>
        <ecNumber evidence="7">2.5.1.19</ecNumber>
    </recommendedName>
    <alternativeName>
        <fullName evidence="7">5-enolpyruvylshikimate-3-phosphate synthase</fullName>
        <shortName evidence="7">EPSP synthase</shortName>
        <shortName evidence="7">EPSPS</shortName>
    </alternativeName>
</protein>
<dbReference type="GO" id="GO:0009073">
    <property type="term" value="P:aromatic amino acid family biosynthetic process"/>
    <property type="evidence" value="ECO:0007669"/>
    <property type="project" value="UniProtKB-KW"/>
</dbReference>
<evidence type="ECO:0000256" key="2">
    <source>
        <dbReference type="ARBA" id="ARBA00009948"/>
    </source>
</evidence>
<dbReference type="EMBL" id="ATLK01000001">
    <property type="protein sequence ID" value="KFF31183.1"/>
    <property type="molecule type" value="Genomic_DNA"/>
</dbReference>
<feature type="domain" description="Enolpyruvate transferase" evidence="8">
    <location>
        <begin position="15"/>
        <end position="159"/>
    </location>
</feature>
<evidence type="ECO:0000256" key="5">
    <source>
        <dbReference type="ARBA" id="ARBA00023141"/>
    </source>
</evidence>
<comment type="caution">
    <text evidence="9">The sequence shown here is derived from an EMBL/GenBank/DDBJ whole genome shotgun (WGS) entry which is preliminary data.</text>
</comment>
<comment type="catalytic activity">
    <reaction evidence="6">
        <text>3-phosphoshikimate + phosphoenolpyruvate = 5-O-(1-carboxyvinyl)-3-phosphoshikimate + phosphate</text>
        <dbReference type="Rhea" id="RHEA:21256"/>
        <dbReference type="ChEBI" id="CHEBI:43474"/>
        <dbReference type="ChEBI" id="CHEBI:57701"/>
        <dbReference type="ChEBI" id="CHEBI:58702"/>
        <dbReference type="ChEBI" id="CHEBI:145989"/>
        <dbReference type="EC" id="2.5.1.19"/>
    </reaction>
    <physiologicalReaction direction="left-to-right" evidence="6">
        <dbReference type="Rhea" id="RHEA:21257"/>
    </physiologicalReaction>
</comment>
<feature type="binding site" evidence="7">
    <location>
        <position position="460"/>
    </location>
    <ligand>
        <name>phosphoenolpyruvate</name>
        <dbReference type="ChEBI" id="CHEBI:58702"/>
    </ligand>
</feature>
<feature type="binding site" evidence="7">
    <location>
        <position position="385"/>
    </location>
    <ligand>
        <name>3-phosphoshikimate</name>
        <dbReference type="ChEBI" id="CHEBI:145989"/>
    </ligand>
</feature>
<name>A0A080N2H1_9BIFI</name>
<feature type="binding site" evidence="7">
    <location>
        <position position="29"/>
    </location>
    <ligand>
        <name>3-phosphoshikimate</name>
        <dbReference type="ChEBI" id="CHEBI:145989"/>
    </ligand>
</feature>
<dbReference type="GO" id="GO:0005737">
    <property type="term" value="C:cytoplasm"/>
    <property type="evidence" value="ECO:0007669"/>
    <property type="project" value="UniProtKB-SubCell"/>
</dbReference>
<feature type="binding site" evidence="7">
    <location>
        <position position="29"/>
    </location>
    <ligand>
        <name>phosphoenolpyruvate</name>
        <dbReference type="ChEBI" id="CHEBI:58702"/>
    </ligand>
</feature>
<sequence>MSAIESLGSWPAPAASQPINATVQIPGSKSLSNRYLILAALGRHPVRIEGLLRSRDTELMMQALRELGVVIECDETDETCVRITPPDGGVFHGSVTVDCGLAGTVMRFVPGLALFADGPVRFDGDKQAYERPMKPLLDGLEQLGARIHYDGRSGYLPFTLVPPVYDCSGNSFNPGHHLTAFDGGVGDSSKADSSNIVNGSERSQERDCRGRAVAKACRVAIDSSSSSQFVSSLLLIGSRLPGGLHLCHTGSVLPSLPHINMTIDDVTVAGGQVISPKSAEWIVRPGGLQLPDGVVVEPDLSNAAPFLGAALISSGAVRVPRWPRRTTQPGGLLPGILERMGAEVTWNGLPYSGMSRSSCANGVLEVRGQGEIHGLGHYDMSAAGEITPSIAALAALADGPTALVGIGHLRGHETNRLAALVTQIRGIGAWADELDDGIEIVPVPRERLHAALMDTYADHRMATFAAMIGLAVPGTRVRDISTTSKTLPGFVSMWASMLGA</sequence>
<feature type="binding site" evidence="7">
    <location>
        <position position="227"/>
    </location>
    <ligand>
        <name>3-phosphoshikimate</name>
        <dbReference type="ChEBI" id="CHEBI:145989"/>
    </ligand>
</feature>
<comment type="subcellular location">
    <subcellularLocation>
        <location evidence="7">Cytoplasm</location>
    </subcellularLocation>
</comment>